<gene>
    <name evidence="1" type="ORF">CLV40_1211</name>
</gene>
<dbReference type="AlphaFoldDB" id="A0A2S6GFY7"/>
<comment type="caution">
    <text evidence="1">The sequence shown here is derived from an EMBL/GenBank/DDBJ whole genome shotgun (WGS) entry which is preliminary data.</text>
</comment>
<evidence type="ECO:0000313" key="2">
    <source>
        <dbReference type="Proteomes" id="UP000239203"/>
    </source>
</evidence>
<sequence>SIRVVVERAIAQLKTWRVLHTDYRRPINTFADTISAVIGLYFYAAE</sequence>
<proteinExistence type="predicted"/>
<name>A0A2S6GFY7_9PSEU</name>
<accession>A0A2S6GFY7</accession>
<organism evidence="1 2">
    <name type="scientific">Actinokineospora auranticolor</name>
    <dbReference type="NCBI Taxonomy" id="155976"/>
    <lineage>
        <taxon>Bacteria</taxon>
        <taxon>Bacillati</taxon>
        <taxon>Actinomycetota</taxon>
        <taxon>Actinomycetes</taxon>
        <taxon>Pseudonocardiales</taxon>
        <taxon>Pseudonocardiaceae</taxon>
        <taxon>Actinokineospora</taxon>
    </lineage>
</organism>
<dbReference type="Proteomes" id="UP000239203">
    <property type="component" value="Unassembled WGS sequence"/>
</dbReference>
<keyword evidence="2" id="KW-1185">Reference proteome</keyword>
<dbReference type="EMBL" id="PTIX01000021">
    <property type="protein sequence ID" value="PPK64137.1"/>
    <property type="molecule type" value="Genomic_DNA"/>
</dbReference>
<evidence type="ECO:0000313" key="1">
    <source>
        <dbReference type="EMBL" id="PPK64137.1"/>
    </source>
</evidence>
<protein>
    <submittedName>
        <fullName evidence="1">Uncharacterized protein</fullName>
    </submittedName>
</protein>
<reference evidence="1 2" key="1">
    <citation type="submission" date="2018-02" db="EMBL/GenBank/DDBJ databases">
        <title>Genomic Encyclopedia of Archaeal and Bacterial Type Strains, Phase II (KMG-II): from individual species to whole genera.</title>
        <authorList>
            <person name="Goeker M."/>
        </authorList>
    </citation>
    <scope>NUCLEOTIDE SEQUENCE [LARGE SCALE GENOMIC DNA]</scope>
    <source>
        <strain evidence="1 2">YU 961-1</strain>
    </source>
</reference>
<feature type="non-terminal residue" evidence="1">
    <location>
        <position position="1"/>
    </location>
</feature>